<evidence type="ECO:0000256" key="3">
    <source>
        <dbReference type="ARBA" id="ARBA00022741"/>
    </source>
</evidence>
<keyword evidence="9" id="KW-1185">Reference proteome</keyword>
<dbReference type="AlphaFoldDB" id="A0A067Q6M1"/>
<reference evidence="9" key="1">
    <citation type="journal article" date="2014" name="Proc. Natl. Acad. Sci. U.S.A.">
        <title>Extensive sampling of basidiomycete genomes demonstrates inadequacy of the white-rot/brown-rot paradigm for wood decay fungi.</title>
        <authorList>
            <person name="Riley R."/>
            <person name="Salamov A.A."/>
            <person name="Brown D.W."/>
            <person name="Nagy L.G."/>
            <person name="Floudas D."/>
            <person name="Held B.W."/>
            <person name="Levasseur A."/>
            <person name="Lombard V."/>
            <person name="Morin E."/>
            <person name="Otillar R."/>
            <person name="Lindquist E.A."/>
            <person name="Sun H."/>
            <person name="LaButti K.M."/>
            <person name="Schmutz J."/>
            <person name="Jabbour D."/>
            <person name="Luo H."/>
            <person name="Baker S.E."/>
            <person name="Pisabarro A.G."/>
            <person name="Walton J.D."/>
            <person name="Blanchette R.A."/>
            <person name="Henrissat B."/>
            <person name="Martin F."/>
            <person name="Cullen D."/>
            <person name="Hibbett D.S."/>
            <person name="Grigoriev I.V."/>
        </authorList>
    </citation>
    <scope>NUCLEOTIDE SEQUENCE [LARGE SCALE GENOMIC DNA]</scope>
    <source>
        <strain evidence="9">MUCL 33604</strain>
    </source>
</reference>
<keyword evidence="5" id="KW-0067">ATP-binding</keyword>
<evidence type="ECO:0000256" key="6">
    <source>
        <dbReference type="SAM" id="MobiDB-lite"/>
    </source>
</evidence>
<proteinExistence type="predicted"/>
<dbReference type="HOGENOM" id="CLU_040449_0_0_1"/>
<feature type="domain" description="Alpha-type protein kinase" evidence="7">
    <location>
        <begin position="128"/>
        <end position="378"/>
    </location>
</feature>
<feature type="region of interest" description="Disordered" evidence="6">
    <location>
        <begin position="61"/>
        <end position="85"/>
    </location>
</feature>
<evidence type="ECO:0000259" key="7">
    <source>
        <dbReference type="PROSITE" id="PS51158"/>
    </source>
</evidence>
<keyword evidence="1" id="KW-0723">Serine/threonine-protein kinase</keyword>
<keyword evidence="3" id="KW-0547">Nucleotide-binding</keyword>
<keyword evidence="2" id="KW-0808">Transferase</keyword>
<sequence>MQNDDSQKTIRDWYQSYATSEARDVFIIPPKSIGKAYKKSSFLLELYIDIERYEERTTVDENGDVGVSDKGRKRKGGGRTSRVPLNKRTRSTTTTILQTTFLPDSATNISAIKVQHVDQVQFRQTICKIQPGTGTPSLSEVGTTETGIIDRDTLPLAAHERGKTKDVFGFTIKDEEFVAKKLVNIGEDSEDITTEKAAKLLVADLVHLKRMAYFAKVFFSLAGRLGVEMAEFQVSDAFLIKVYNFGDPRTNSDVVVADADESDHEPVLESVYLVEPKRTSMSVIKFTGTLGQVHMSGQLLSTIMAFAHFVLENTACKYMFADIQGSYDKNGLLVLFDPMTHTPSQSSGLGDHGLAGIRDFIESHQCNSICSALKLASVSALESTLDALPLNDD</sequence>
<dbReference type="GO" id="GO:0005524">
    <property type="term" value="F:ATP binding"/>
    <property type="evidence" value="ECO:0007669"/>
    <property type="project" value="UniProtKB-KW"/>
</dbReference>
<dbReference type="OrthoDB" id="3247018at2759"/>
<dbReference type="Pfam" id="PF02816">
    <property type="entry name" value="Alpha_kinase"/>
    <property type="match status" value="1"/>
</dbReference>
<dbReference type="PANTHER" id="PTHR45992">
    <property type="entry name" value="EUKARYOTIC ELONGATION FACTOR 2 KINASE-RELATED"/>
    <property type="match status" value="1"/>
</dbReference>
<keyword evidence="4" id="KW-0418">Kinase</keyword>
<evidence type="ECO:0000313" key="9">
    <source>
        <dbReference type="Proteomes" id="UP000027265"/>
    </source>
</evidence>
<dbReference type="Proteomes" id="UP000027265">
    <property type="component" value="Unassembled WGS sequence"/>
</dbReference>
<gene>
    <name evidence="8" type="ORF">JAAARDRAFT_193673</name>
</gene>
<dbReference type="InParanoid" id="A0A067Q6M1"/>
<name>A0A067Q6M1_9AGAM</name>
<dbReference type="EMBL" id="KL197718">
    <property type="protein sequence ID" value="KDQ58251.1"/>
    <property type="molecule type" value="Genomic_DNA"/>
</dbReference>
<dbReference type="SUPFAM" id="SSF56112">
    <property type="entry name" value="Protein kinase-like (PK-like)"/>
    <property type="match status" value="1"/>
</dbReference>
<dbReference type="InterPro" id="IPR011009">
    <property type="entry name" value="Kinase-like_dom_sf"/>
</dbReference>
<accession>A0A067Q6M1</accession>
<dbReference type="GO" id="GO:0004674">
    <property type="term" value="F:protein serine/threonine kinase activity"/>
    <property type="evidence" value="ECO:0007669"/>
    <property type="project" value="UniProtKB-KW"/>
</dbReference>
<evidence type="ECO:0000256" key="4">
    <source>
        <dbReference type="ARBA" id="ARBA00022777"/>
    </source>
</evidence>
<evidence type="ECO:0000256" key="5">
    <source>
        <dbReference type="ARBA" id="ARBA00022840"/>
    </source>
</evidence>
<dbReference type="CDD" id="cd04515">
    <property type="entry name" value="Alpha_kinase"/>
    <property type="match status" value="1"/>
</dbReference>
<evidence type="ECO:0000313" key="8">
    <source>
        <dbReference type="EMBL" id="KDQ58251.1"/>
    </source>
</evidence>
<dbReference type="InterPro" id="IPR051852">
    <property type="entry name" value="Alpha-type_PK"/>
</dbReference>
<evidence type="ECO:0000256" key="2">
    <source>
        <dbReference type="ARBA" id="ARBA00022679"/>
    </source>
</evidence>
<dbReference type="Gene3D" id="3.20.200.10">
    <property type="entry name" value="MHCK/EF2 kinase"/>
    <property type="match status" value="1"/>
</dbReference>
<dbReference type="PANTHER" id="PTHR45992:SF11">
    <property type="entry name" value="ALPHA-TYPE PROTEIN KINASE DOMAIN-CONTAINING PROTEIN"/>
    <property type="match status" value="1"/>
</dbReference>
<dbReference type="STRING" id="933084.A0A067Q6M1"/>
<protein>
    <recommendedName>
        <fullName evidence="7">Alpha-type protein kinase domain-containing protein</fullName>
    </recommendedName>
</protein>
<dbReference type="InterPro" id="IPR004166">
    <property type="entry name" value="a-kinase_dom"/>
</dbReference>
<dbReference type="PROSITE" id="PS51158">
    <property type="entry name" value="ALPHA_KINASE"/>
    <property type="match status" value="1"/>
</dbReference>
<organism evidence="8 9">
    <name type="scientific">Jaapia argillacea MUCL 33604</name>
    <dbReference type="NCBI Taxonomy" id="933084"/>
    <lineage>
        <taxon>Eukaryota</taxon>
        <taxon>Fungi</taxon>
        <taxon>Dikarya</taxon>
        <taxon>Basidiomycota</taxon>
        <taxon>Agaricomycotina</taxon>
        <taxon>Agaricomycetes</taxon>
        <taxon>Agaricomycetidae</taxon>
        <taxon>Jaapiales</taxon>
        <taxon>Jaapiaceae</taxon>
        <taxon>Jaapia</taxon>
    </lineage>
</organism>
<evidence type="ECO:0000256" key="1">
    <source>
        <dbReference type="ARBA" id="ARBA00022527"/>
    </source>
</evidence>